<protein>
    <submittedName>
        <fullName evidence="1">Uncharacterized protein</fullName>
    </submittedName>
</protein>
<evidence type="ECO:0000313" key="2">
    <source>
        <dbReference type="Proteomes" id="UP001283361"/>
    </source>
</evidence>
<organism evidence="1 2">
    <name type="scientific">Elysia crispata</name>
    <name type="common">lettuce slug</name>
    <dbReference type="NCBI Taxonomy" id="231223"/>
    <lineage>
        <taxon>Eukaryota</taxon>
        <taxon>Metazoa</taxon>
        <taxon>Spiralia</taxon>
        <taxon>Lophotrochozoa</taxon>
        <taxon>Mollusca</taxon>
        <taxon>Gastropoda</taxon>
        <taxon>Heterobranchia</taxon>
        <taxon>Euthyneura</taxon>
        <taxon>Panpulmonata</taxon>
        <taxon>Sacoglossa</taxon>
        <taxon>Placobranchoidea</taxon>
        <taxon>Plakobranchidae</taxon>
        <taxon>Elysia</taxon>
    </lineage>
</organism>
<name>A0AAE1DBF7_9GAST</name>
<keyword evidence="2" id="KW-1185">Reference proteome</keyword>
<comment type="caution">
    <text evidence="1">The sequence shown here is derived from an EMBL/GenBank/DDBJ whole genome shotgun (WGS) entry which is preliminary data.</text>
</comment>
<gene>
    <name evidence="1" type="ORF">RRG08_009201</name>
</gene>
<proteinExistence type="predicted"/>
<sequence>MHQEGKLHASEAAYEGHPRIGTVSSLHQLGLRPLSDVSLERNVVLGLPAPYYNRPNAPPHHALTRKRKPGKDAERTIRIYLKTISYKVIRTQNMHVEKTSRSTDWRQRPVPCLKSKCGSCSILSTDLKAKDDFLFRNQRTPCVGFQYYIFHYRRAGSETKIRKRKEQA</sequence>
<dbReference type="AlphaFoldDB" id="A0AAE1DBF7"/>
<dbReference type="EMBL" id="JAWDGP010004435">
    <property type="protein sequence ID" value="KAK3764519.1"/>
    <property type="molecule type" value="Genomic_DNA"/>
</dbReference>
<dbReference type="Proteomes" id="UP001283361">
    <property type="component" value="Unassembled WGS sequence"/>
</dbReference>
<evidence type="ECO:0000313" key="1">
    <source>
        <dbReference type="EMBL" id="KAK3764519.1"/>
    </source>
</evidence>
<reference evidence="1" key="1">
    <citation type="journal article" date="2023" name="G3 (Bethesda)">
        <title>A reference genome for the long-term kleptoplast-retaining sea slug Elysia crispata morphotype clarki.</title>
        <authorList>
            <person name="Eastman K.E."/>
            <person name="Pendleton A.L."/>
            <person name="Shaikh M.A."/>
            <person name="Suttiyut T."/>
            <person name="Ogas R."/>
            <person name="Tomko P."/>
            <person name="Gavelis G."/>
            <person name="Widhalm J.R."/>
            <person name="Wisecaver J.H."/>
        </authorList>
    </citation>
    <scope>NUCLEOTIDE SEQUENCE</scope>
    <source>
        <strain evidence="1">ECLA1</strain>
    </source>
</reference>
<accession>A0AAE1DBF7</accession>